<reference evidence="7" key="3">
    <citation type="submission" date="2017-03" db="EMBL/GenBank/DDBJ databases">
        <authorList>
            <person name="Dastager S.G."/>
            <person name="Neurgaonkar P.S."/>
            <person name="Dharne M.S."/>
        </authorList>
    </citation>
    <scope>NUCLEOTIDE SEQUENCE</scope>
    <source>
        <strain evidence="7">DSM 25145</strain>
    </source>
</reference>
<dbReference type="RefSeq" id="WP_045851123.1">
    <property type="nucleotide sequence ID" value="NZ_FTLX01000001.1"/>
</dbReference>
<dbReference type="InterPro" id="IPR050624">
    <property type="entry name" value="HTH-type_Tx_Regulator"/>
</dbReference>
<dbReference type="STRING" id="1017273.SAMN05443094_101100"/>
<keyword evidence="3 5" id="KW-0238">DNA-binding</keyword>
<keyword evidence="4" id="KW-0804">Transcription</keyword>
<evidence type="ECO:0000256" key="4">
    <source>
        <dbReference type="ARBA" id="ARBA00023163"/>
    </source>
</evidence>
<dbReference type="PRINTS" id="PR00455">
    <property type="entry name" value="HTHTETR"/>
</dbReference>
<keyword evidence="2" id="KW-0805">Transcription regulation</keyword>
<dbReference type="PANTHER" id="PTHR43479">
    <property type="entry name" value="ACREF/ENVCD OPERON REPRESSOR-RELATED"/>
    <property type="match status" value="1"/>
</dbReference>
<dbReference type="InterPro" id="IPR023772">
    <property type="entry name" value="DNA-bd_HTH_TetR-type_CS"/>
</dbReference>
<gene>
    <name evidence="7" type="ORF">B1B05_00495</name>
    <name evidence="8" type="ORF">SAMN05443094_101100</name>
</gene>
<dbReference type="SUPFAM" id="SSF46689">
    <property type="entry name" value="Homeodomain-like"/>
    <property type="match status" value="1"/>
</dbReference>
<dbReference type="EMBL" id="MWSK01000001">
    <property type="protein sequence ID" value="OXS80001.1"/>
    <property type="molecule type" value="Genomic_DNA"/>
</dbReference>
<accession>A0A1N6NC57</accession>
<reference evidence="8 9" key="1">
    <citation type="submission" date="2017-01" db="EMBL/GenBank/DDBJ databases">
        <authorList>
            <person name="Mah S.A."/>
            <person name="Swanson W.J."/>
            <person name="Moy G.W."/>
            <person name="Vacquier V.D."/>
        </authorList>
    </citation>
    <scope>NUCLEOTIDE SEQUENCE [LARGE SCALE GENOMIC DNA]</scope>
    <source>
        <strain evidence="8 9">NIO-1016</strain>
    </source>
</reference>
<evidence type="ECO:0000256" key="1">
    <source>
        <dbReference type="ARBA" id="ARBA00022491"/>
    </source>
</evidence>
<organism evidence="8 9">
    <name type="scientific">Domibacillus enclensis</name>
    <dbReference type="NCBI Taxonomy" id="1017273"/>
    <lineage>
        <taxon>Bacteria</taxon>
        <taxon>Bacillati</taxon>
        <taxon>Bacillota</taxon>
        <taxon>Bacilli</taxon>
        <taxon>Bacillales</taxon>
        <taxon>Bacillaceae</taxon>
        <taxon>Domibacillus</taxon>
    </lineage>
</organism>
<dbReference type="Pfam" id="PF00440">
    <property type="entry name" value="TetR_N"/>
    <property type="match status" value="1"/>
</dbReference>
<sequence length="290" mass="33286">MNEKKRTILLAAMKLFSKTSFHQTSMQQIAEVCGISKGSLYTHFKSKEELLADIFTYYYQMLHDQIAAATEGANNPKDDFIQEVAIRTRHYCAFQEFFMMQLKEIRGLEDPSLNTFVRQENQYLMQRTEKGIIAIYGDQIAPYAADLTASLKGFMISYLREITEKEARQDFDQLARYLFSQMDAAANWMLASRPAPFFQSYLSEENAQQQDRAVHPLHLIKKVKEAAAEEQASDMILDSIVILEKELLEVKPRQAVLHGMMANLATQSALQPLIEELKQAVMKMPETLHL</sequence>
<dbReference type="Proteomes" id="UP000215545">
    <property type="component" value="Unassembled WGS sequence"/>
</dbReference>
<evidence type="ECO:0000313" key="10">
    <source>
        <dbReference type="Proteomes" id="UP000215545"/>
    </source>
</evidence>
<dbReference type="GO" id="GO:0003677">
    <property type="term" value="F:DNA binding"/>
    <property type="evidence" value="ECO:0007669"/>
    <property type="project" value="UniProtKB-UniRule"/>
</dbReference>
<dbReference type="FunFam" id="1.10.10.60:FF:000141">
    <property type="entry name" value="TetR family transcriptional regulator"/>
    <property type="match status" value="1"/>
</dbReference>
<dbReference type="Gene3D" id="1.10.357.10">
    <property type="entry name" value="Tetracycline Repressor, domain 2"/>
    <property type="match status" value="1"/>
</dbReference>
<evidence type="ECO:0000256" key="5">
    <source>
        <dbReference type="PROSITE-ProRule" id="PRU00335"/>
    </source>
</evidence>
<evidence type="ECO:0000313" key="7">
    <source>
        <dbReference type="EMBL" id="OXS80001.1"/>
    </source>
</evidence>
<evidence type="ECO:0000256" key="3">
    <source>
        <dbReference type="ARBA" id="ARBA00023125"/>
    </source>
</evidence>
<evidence type="ECO:0000259" key="6">
    <source>
        <dbReference type="PROSITE" id="PS50977"/>
    </source>
</evidence>
<keyword evidence="10" id="KW-1185">Reference proteome</keyword>
<dbReference type="PROSITE" id="PS50977">
    <property type="entry name" value="HTH_TETR_2"/>
    <property type="match status" value="1"/>
</dbReference>
<dbReference type="PROSITE" id="PS01081">
    <property type="entry name" value="HTH_TETR_1"/>
    <property type="match status" value="1"/>
</dbReference>
<dbReference type="EMBL" id="FTLX01000001">
    <property type="protein sequence ID" value="SIP89679.1"/>
    <property type="molecule type" value="Genomic_DNA"/>
</dbReference>
<evidence type="ECO:0000313" key="8">
    <source>
        <dbReference type="EMBL" id="SIP89679.1"/>
    </source>
</evidence>
<feature type="domain" description="HTH tetR-type" evidence="6">
    <location>
        <begin position="2"/>
        <end position="62"/>
    </location>
</feature>
<reference evidence="10" key="2">
    <citation type="submission" date="2017-03" db="EMBL/GenBank/DDBJ databases">
        <title>Bacillus sp. V-88(T) DSM27956, whole genome shotgun sequencing project.</title>
        <authorList>
            <person name="Dastager S.G."/>
            <person name="Neurgaonkar P.S."/>
            <person name="Dharne M.S."/>
        </authorList>
    </citation>
    <scope>NUCLEOTIDE SEQUENCE [LARGE SCALE GENOMIC DNA]</scope>
    <source>
        <strain evidence="10">DSM 25145</strain>
    </source>
</reference>
<protein>
    <submittedName>
        <fullName evidence="7">TetR family transcriptional regulator</fullName>
    </submittedName>
    <submittedName>
        <fullName evidence="8">Transcriptional regulator, TetR family</fullName>
    </submittedName>
</protein>
<dbReference type="OrthoDB" id="9812993at2"/>
<keyword evidence="1" id="KW-0678">Repressor</keyword>
<dbReference type="Proteomes" id="UP000186385">
    <property type="component" value="Unassembled WGS sequence"/>
</dbReference>
<dbReference type="AlphaFoldDB" id="A0A1N6NC57"/>
<evidence type="ECO:0000313" key="9">
    <source>
        <dbReference type="Proteomes" id="UP000186385"/>
    </source>
</evidence>
<evidence type="ECO:0000256" key="2">
    <source>
        <dbReference type="ARBA" id="ARBA00023015"/>
    </source>
</evidence>
<name>A0A1N6NC57_9BACI</name>
<dbReference type="InterPro" id="IPR009057">
    <property type="entry name" value="Homeodomain-like_sf"/>
</dbReference>
<dbReference type="PANTHER" id="PTHR43479:SF22">
    <property type="entry name" value="TRANSCRIPTIONAL REGULATOR, TETR FAMILY"/>
    <property type="match status" value="1"/>
</dbReference>
<feature type="DNA-binding region" description="H-T-H motif" evidence="5">
    <location>
        <begin position="25"/>
        <end position="44"/>
    </location>
</feature>
<dbReference type="InterPro" id="IPR001647">
    <property type="entry name" value="HTH_TetR"/>
</dbReference>
<proteinExistence type="predicted"/>
<dbReference type="GO" id="GO:0045892">
    <property type="term" value="P:negative regulation of DNA-templated transcription"/>
    <property type="evidence" value="ECO:0007669"/>
    <property type="project" value="UniProtKB-ARBA"/>
</dbReference>